<evidence type="ECO:0000256" key="1">
    <source>
        <dbReference type="ARBA" id="ARBA00023118"/>
    </source>
</evidence>
<dbReference type="OrthoDB" id="1805474at2"/>
<dbReference type="InterPro" id="IPR013422">
    <property type="entry name" value="CRISPR-assoc_prot_Cas5_N"/>
</dbReference>
<protein>
    <submittedName>
        <fullName evidence="2">CRISPR-associated protein Cas5</fullName>
    </submittedName>
</protein>
<dbReference type="GO" id="GO:0051607">
    <property type="term" value="P:defense response to virus"/>
    <property type="evidence" value="ECO:0007669"/>
    <property type="project" value="UniProtKB-KW"/>
</dbReference>
<dbReference type="GO" id="GO:0043571">
    <property type="term" value="P:maintenance of CRISPR repeat elements"/>
    <property type="evidence" value="ECO:0007669"/>
    <property type="project" value="InterPro"/>
</dbReference>
<proteinExistence type="predicted"/>
<accession>A0A073IQH5</accession>
<keyword evidence="3" id="KW-1185">Reference proteome</keyword>
<dbReference type="InterPro" id="IPR021124">
    <property type="entry name" value="CRISPR-assoc_prot_Cas5"/>
</dbReference>
<dbReference type="Pfam" id="PF09704">
    <property type="entry name" value="Cas_Cas5d"/>
    <property type="match status" value="1"/>
</dbReference>
<dbReference type="InterPro" id="IPR013421">
    <property type="entry name" value="CRISPR-assoc_prot_Cas5_HALMA"/>
</dbReference>
<dbReference type="AlphaFoldDB" id="A0A073IQH5"/>
<dbReference type="Gene3D" id="3.30.70.2660">
    <property type="match status" value="1"/>
</dbReference>
<gene>
    <name evidence="2" type="ORF">EH55_02890</name>
</gene>
<dbReference type="STRING" id="2754.EH55_02890"/>
<evidence type="ECO:0000313" key="2">
    <source>
        <dbReference type="EMBL" id="KEJ92588.1"/>
    </source>
</evidence>
<comment type="caution">
    <text evidence="2">The sequence shown here is derived from an EMBL/GenBank/DDBJ whole genome shotgun (WGS) entry which is preliminary data.</text>
</comment>
<evidence type="ECO:0000313" key="3">
    <source>
        <dbReference type="Proteomes" id="UP000027665"/>
    </source>
</evidence>
<name>A0A073IQH5_9BACT</name>
<keyword evidence="1" id="KW-0051">Antiviral defense</keyword>
<reference evidence="2 3" key="1">
    <citation type="submission" date="2014-04" db="EMBL/GenBank/DDBJ databases">
        <title>Draft Genome Sequence of Synergistes jonesii.</title>
        <authorList>
            <person name="Coil D.A."/>
            <person name="Eisen J.A."/>
            <person name="Holland-Moritz H.E."/>
        </authorList>
    </citation>
    <scope>NUCLEOTIDE SEQUENCE [LARGE SCALE GENOMIC DNA]</scope>
    <source>
        <strain evidence="2 3">78-1</strain>
    </source>
</reference>
<dbReference type="NCBIfam" id="TIGR02593">
    <property type="entry name" value="CRISPR_cas5"/>
    <property type="match status" value="1"/>
</dbReference>
<dbReference type="Proteomes" id="UP000027665">
    <property type="component" value="Unassembled WGS sequence"/>
</dbReference>
<dbReference type="EMBL" id="JMKI01000022">
    <property type="protein sequence ID" value="KEJ92588.1"/>
    <property type="molecule type" value="Genomic_DNA"/>
</dbReference>
<sequence length="235" mass="26272">MAVIFDCSSDIAMFRKPYTTTSSVSFAFLPPTAAAGLICAIIGEDNESADDGCNAAYWRRMAGTSIAVKICSPVRWFRGALNFWNVKEPQKSPHIQVKHQFLYAPKYRVFVKGTLEERLNEKLSKGEFIYTPYLGMAYAISDIAYVGKCDDVPLDGYSGAVDSVIPLAEGVSVDFSATKRIFKEIMPFEFDEKRALKNSLQVLYSDGVNKIVLKEKGKANVARCMEDVIAWFPEW</sequence>
<dbReference type="RefSeq" id="WP_037975484.1">
    <property type="nucleotide sequence ID" value="NZ_CAMETI010000016.1"/>
</dbReference>
<dbReference type="eggNOG" id="COG1688">
    <property type="taxonomic scope" value="Bacteria"/>
</dbReference>
<dbReference type="NCBIfam" id="TIGR02592">
    <property type="entry name" value="cas_Cas5h"/>
    <property type="match status" value="1"/>
</dbReference>
<organism evidence="2 3">
    <name type="scientific">Synergistes jonesii</name>
    <dbReference type="NCBI Taxonomy" id="2754"/>
    <lineage>
        <taxon>Bacteria</taxon>
        <taxon>Thermotogati</taxon>
        <taxon>Synergistota</taxon>
        <taxon>Synergistia</taxon>
        <taxon>Synergistales</taxon>
        <taxon>Synergistaceae</taxon>
        <taxon>Synergistes</taxon>
    </lineage>
</organism>
<dbReference type="GeneID" id="90983299"/>